<dbReference type="InterPro" id="IPR001609">
    <property type="entry name" value="Myosin_head_motor_dom-like"/>
</dbReference>
<dbReference type="GO" id="GO:0043327">
    <property type="term" value="P:chemotaxis to cAMP"/>
    <property type="evidence" value="ECO:0007669"/>
    <property type="project" value="UniProtKB-ARBA"/>
</dbReference>
<dbReference type="InterPro" id="IPR036961">
    <property type="entry name" value="Kinesin_motor_dom_sf"/>
</dbReference>
<organism evidence="9">
    <name type="scientific">Sexangularia sp. CB-2014</name>
    <dbReference type="NCBI Taxonomy" id="1486929"/>
    <lineage>
        <taxon>Eukaryota</taxon>
        <taxon>Amoebozoa</taxon>
        <taxon>Tubulinea</taxon>
        <taxon>Elardia</taxon>
        <taxon>Arcellinida</taxon>
        <taxon>Arcellinida incertae sedis</taxon>
        <taxon>Sexangularia</taxon>
    </lineage>
</organism>
<keyword evidence="4 7" id="KW-0518">Myosin</keyword>
<dbReference type="InterPro" id="IPR027417">
    <property type="entry name" value="P-loop_NTPase"/>
</dbReference>
<dbReference type="GO" id="GO:0051015">
    <property type="term" value="F:actin filament binding"/>
    <property type="evidence" value="ECO:0007669"/>
    <property type="project" value="TreeGrafter"/>
</dbReference>
<dbReference type="Gene3D" id="3.40.850.10">
    <property type="entry name" value="Kinesin motor domain"/>
    <property type="match status" value="1"/>
</dbReference>
<feature type="binding site" evidence="7">
    <location>
        <begin position="104"/>
        <end position="111"/>
    </location>
    <ligand>
        <name>ATP</name>
        <dbReference type="ChEBI" id="CHEBI:30616"/>
    </ligand>
</feature>
<evidence type="ECO:0000256" key="1">
    <source>
        <dbReference type="ARBA" id="ARBA00008314"/>
    </source>
</evidence>
<sequence length="675" mass="76705">MDEYIVEGEGVPDNVLLSELSEDALFGNVTLRYEVDRIYTFTGEVCISMNPFRRIPGLEDTPEHMSKYVGRYPYENPPHPYSVGDTAYQNMLNTKKNQAILISGESGAGKTEAAKTVLRYISFATPTSKAKDMEKIKDQLLDSNPILEAFGNAKTIRNDNSSRFGKYMKISFNAANFPVGGSINVYLLEKSRVVTRAMDERSFHIFYNLLAGADDGLLSSLQLQRDPSAYKLLALSNCYTVNTINDKSDFAAVQAAMRTLEFPADVQQALWRYVSAVLHLGQVEFTASGDSAVVANENEVAIAAQLLNTDKAVLTKALLNRTVEAQGQSIVKPLDAATAVYARDSLCKTLYERCFLQVVRQINHTIENKTISGKEEVQIGLLDIYGFEVFEKNSFEQMMINYTNEKLQQVFIELTLKQEQEEYEREGIEWTPIQYFNNKVICDLIEAKPKGIIAFMDEACLMNKTEDVFLKSLGDNFRSHEHFEDFDKKKDKAIGKLDFRLKHYAGDVIYDMTGCLDKNTDQLFRDLTRALNASSDAPLKEMFPVSNETKKRPETAGAQFRRSVNELIDMLMACSPHYIRCIKPNANKRPDELDEELCRHQIRYLGLLENVRVRRAGFAYRNEYKRFQSRYKMIGAQSWPSFRGGDDKAATEYLVRDEMGITSDLYRLGEKKGFL</sequence>
<gene>
    <name evidence="9" type="ORF">SSP0437_LOCUS86</name>
</gene>
<dbReference type="Gene3D" id="1.20.120.720">
    <property type="entry name" value="Myosin VI head, motor domain, U50 subdomain"/>
    <property type="match status" value="1"/>
</dbReference>
<evidence type="ECO:0000256" key="7">
    <source>
        <dbReference type="PROSITE-ProRule" id="PRU00782"/>
    </source>
</evidence>
<dbReference type="GO" id="GO:0031143">
    <property type="term" value="C:pseudopodium"/>
    <property type="evidence" value="ECO:0007669"/>
    <property type="project" value="UniProtKB-ARBA"/>
</dbReference>
<feature type="domain" description="Myosin motor" evidence="8">
    <location>
        <begin position="9"/>
        <end position="675"/>
    </location>
</feature>
<proteinExistence type="inferred from homology"/>
<dbReference type="PROSITE" id="PS51456">
    <property type="entry name" value="MYOSIN_MOTOR"/>
    <property type="match status" value="1"/>
</dbReference>
<dbReference type="AlphaFoldDB" id="A0A7S1V3X5"/>
<keyword evidence="3 7" id="KW-0067">ATP-binding</keyword>
<reference evidence="9" key="1">
    <citation type="submission" date="2021-01" db="EMBL/GenBank/DDBJ databases">
        <authorList>
            <person name="Corre E."/>
            <person name="Pelletier E."/>
            <person name="Niang G."/>
            <person name="Scheremetjew M."/>
            <person name="Finn R."/>
            <person name="Kale V."/>
            <person name="Holt S."/>
            <person name="Cochrane G."/>
            <person name="Meng A."/>
            <person name="Brown T."/>
            <person name="Cohen L."/>
        </authorList>
    </citation>
    <scope>NUCLEOTIDE SEQUENCE</scope>
    <source>
        <strain evidence="9">ATCC 50979</strain>
    </source>
</reference>
<evidence type="ECO:0000259" key="8">
    <source>
        <dbReference type="PROSITE" id="PS51456"/>
    </source>
</evidence>
<feature type="region of interest" description="Actin-binding" evidence="7">
    <location>
        <begin position="564"/>
        <end position="586"/>
    </location>
</feature>
<dbReference type="SUPFAM" id="SSF52540">
    <property type="entry name" value="P-loop containing nucleoside triphosphate hydrolases"/>
    <property type="match status" value="1"/>
</dbReference>
<dbReference type="FunFam" id="1.10.10.820:FF:000001">
    <property type="entry name" value="Myosin heavy chain"/>
    <property type="match status" value="1"/>
</dbReference>
<evidence type="ECO:0000256" key="5">
    <source>
        <dbReference type="ARBA" id="ARBA00023175"/>
    </source>
</evidence>
<evidence type="ECO:0000313" key="9">
    <source>
        <dbReference type="EMBL" id="CAD9285268.1"/>
    </source>
</evidence>
<dbReference type="SMART" id="SM00242">
    <property type="entry name" value="MYSc"/>
    <property type="match status" value="1"/>
</dbReference>
<dbReference type="GO" id="GO:0005524">
    <property type="term" value="F:ATP binding"/>
    <property type="evidence" value="ECO:0007669"/>
    <property type="project" value="UniProtKB-UniRule"/>
</dbReference>
<dbReference type="Gene3D" id="1.10.10.820">
    <property type="match status" value="1"/>
</dbReference>
<dbReference type="GO" id="GO:0005737">
    <property type="term" value="C:cytoplasm"/>
    <property type="evidence" value="ECO:0007669"/>
    <property type="project" value="TreeGrafter"/>
</dbReference>
<dbReference type="PRINTS" id="PR00193">
    <property type="entry name" value="MYOSINHEAVY"/>
</dbReference>
<evidence type="ECO:0000256" key="2">
    <source>
        <dbReference type="ARBA" id="ARBA00022741"/>
    </source>
</evidence>
<comment type="similarity">
    <text evidence="1 7">Belongs to the TRAFAC class myosin-kinesin ATPase superfamily. Myosin family.</text>
</comment>
<evidence type="ECO:0000256" key="3">
    <source>
        <dbReference type="ARBA" id="ARBA00022840"/>
    </source>
</evidence>
<dbReference type="Pfam" id="PF00063">
    <property type="entry name" value="Myosin_head"/>
    <property type="match status" value="1"/>
</dbReference>
<dbReference type="PANTHER" id="PTHR13140:SF679">
    <property type="entry name" value="UNCONVENTIONAL MYOSIN IC"/>
    <property type="match status" value="1"/>
</dbReference>
<keyword evidence="5 7" id="KW-0505">Motor protein</keyword>
<dbReference type="EMBL" id="HBGL01000113">
    <property type="protein sequence ID" value="CAD9285268.1"/>
    <property type="molecule type" value="Transcribed_RNA"/>
</dbReference>
<keyword evidence="2 7" id="KW-0547">Nucleotide-binding</keyword>
<dbReference type="GO" id="GO:0007015">
    <property type="term" value="P:actin filament organization"/>
    <property type="evidence" value="ECO:0007669"/>
    <property type="project" value="TreeGrafter"/>
</dbReference>
<keyword evidence="6 7" id="KW-0009">Actin-binding</keyword>
<dbReference type="GO" id="GO:0016459">
    <property type="term" value="C:myosin complex"/>
    <property type="evidence" value="ECO:0007669"/>
    <property type="project" value="UniProtKB-KW"/>
</dbReference>
<dbReference type="Gene3D" id="1.20.58.530">
    <property type="match status" value="1"/>
</dbReference>
<dbReference type="GO" id="GO:0030048">
    <property type="term" value="P:actin filament-based movement"/>
    <property type="evidence" value="ECO:0007669"/>
    <property type="project" value="TreeGrafter"/>
</dbReference>
<name>A0A7S1V3X5_9EUKA</name>
<evidence type="ECO:0000256" key="4">
    <source>
        <dbReference type="ARBA" id="ARBA00023123"/>
    </source>
</evidence>
<protein>
    <recommendedName>
        <fullName evidence="8">Myosin motor domain-containing protein</fullName>
    </recommendedName>
</protein>
<evidence type="ECO:0000256" key="6">
    <source>
        <dbReference type="ARBA" id="ARBA00023203"/>
    </source>
</evidence>
<accession>A0A7S1V3X5</accession>
<dbReference type="GO" id="GO:0005886">
    <property type="term" value="C:plasma membrane"/>
    <property type="evidence" value="ECO:0007669"/>
    <property type="project" value="TreeGrafter"/>
</dbReference>
<dbReference type="GO" id="GO:0006897">
    <property type="term" value="P:endocytosis"/>
    <property type="evidence" value="ECO:0007669"/>
    <property type="project" value="TreeGrafter"/>
</dbReference>
<dbReference type="GO" id="GO:0000146">
    <property type="term" value="F:microfilament motor activity"/>
    <property type="evidence" value="ECO:0007669"/>
    <property type="project" value="TreeGrafter"/>
</dbReference>
<dbReference type="FunFam" id="1.20.58.530:FF:000004">
    <property type="entry name" value="Unconventional myosin ID"/>
    <property type="match status" value="1"/>
</dbReference>
<dbReference type="PANTHER" id="PTHR13140">
    <property type="entry name" value="MYOSIN"/>
    <property type="match status" value="1"/>
</dbReference>